<evidence type="ECO:0000313" key="3">
    <source>
        <dbReference type="Proteomes" id="UP001363010"/>
    </source>
</evidence>
<dbReference type="Proteomes" id="UP001363010">
    <property type="component" value="Unassembled WGS sequence"/>
</dbReference>
<proteinExistence type="predicted"/>
<protein>
    <submittedName>
        <fullName evidence="2">Uncharacterized protein</fullName>
    </submittedName>
</protein>
<comment type="caution">
    <text evidence="2">The sequence shown here is derived from an EMBL/GenBank/DDBJ whole genome shotgun (WGS) entry which is preliminary data.</text>
</comment>
<evidence type="ECO:0000313" key="2">
    <source>
        <dbReference type="EMBL" id="MEJ8824142.1"/>
    </source>
</evidence>
<keyword evidence="3" id="KW-1185">Reference proteome</keyword>
<accession>A0ABU8W270</accession>
<sequence length="45" mass="4986">MTALFALAEASMEEISKFSIHRAKARLPRPRPAKNVSSQIVNGNF</sequence>
<gene>
    <name evidence="2" type="ORF">WKW80_19255</name>
</gene>
<evidence type="ECO:0000256" key="1">
    <source>
        <dbReference type="SAM" id="MobiDB-lite"/>
    </source>
</evidence>
<feature type="compositionally biased region" description="Polar residues" evidence="1">
    <location>
        <begin position="35"/>
        <end position="45"/>
    </location>
</feature>
<dbReference type="EMBL" id="JBBKZV010000012">
    <property type="protein sequence ID" value="MEJ8824142.1"/>
    <property type="molecule type" value="Genomic_DNA"/>
</dbReference>
<name>A0ABU8W270_9BURK</name>
<organism evidence="2 3">
    <name type="scientific">Variovorax humicola</name>
    <dbReference type="NCBI Taxonomy" id="1769758"/>
    <lineage>
        <taxon>Bacteria</taxon>
        <taxon>Pseudomonadati</taxon>
        <taxon>Pseudomonadota</taxon>
        <taxon>Betaproteobacteria</taxon>
        <taxon>Burkholderiales</taxon>
        <taxon>Comamonadaceae</taxon>
        <taxon>Variovorax</taxon>
    </lineage>
</organism>
<dbReference type="RefSeq" id="WP_340365177.1">
    <property type="nucleotide sequence ID" value="NZ_JBBKZV010000012.1"/>
</dbReference>
<feature type="region of interest" description="Disordered" evidence="1">
    <location>
        <begin position="26"/>
        <end position="45"/>
    </location>
</feature>
<reference evidence="2 3" key="1">
    <citation type="submission" date="2024-03" db="EMBL/GenBank/DDBJ databases">
        <title>Novel species of the genus Variovorax.</title>
        <authorList>
            <person name="Liu Q."/>
            <person name="Xin Y.-H."/>
        </authorList>
    </citation>
    <scope>NUCLEOTIDE SEQUENCE [LARGE SCALE GENOMIC DNA]</scope>
    <source>
        <strain evidence="2 3">KACC 18501</strain>
    </source>
</reference>